<dbReference type="InterPro" id="IPR036188">
    <property type="entry name" value="FAD/NAD-bd_sf"/>
</dbReference>
<dbReference type="EMBL" id="SACN01000001">
    <property type="protein sequence ID" value="RVT92858.1"/>
    <property type="molecule type" value="Genomic_DNA"/>
</dbReference>
<organism evidence="1 2">
    <name type="scientific">Sphingomonas crocodyli</name>
    <dbReference type="NCBI Taxonomy" id="1979270"/>
    <lineage>
        <taxon>Bacteria</taxon>
        <taxon>Pseudomonadati</taxon>
        <taxon>Pseudomonadota</taxon>
        <taxon>Alphaproteobacteria</taxon>
        <taxon>Sphingomonadales</taxon>
        <taxon>Sphingomonadaceae</taxon>
        <taxon>Sphingomonas</taxon>
    </lineage>
</organism>
<dbReference type="Gene3D" id="3.50.50.60">
    <property type="entry name" value="FAD/NAD(P)-binding domain"/>
    <property type="match status" value="1"/>
</dbReference>
<evidence type="ECO:0000313" key="1">
    <source>
        <dbReference type="EMBL" id="RVT92858.1"/>
    </source>
</evidence>
<accession>A0A437M589</accession>
<dbReference type="NCBIfam" id="TIGR01789">
    <property type="entry name" value="lycopene_cycl"/>
    <property type="match status" value="1"/>
</dbReference>
<dbReference type="GO" id="GO:0016117">
    <property type="term" value="P:carotenoid biosynthetic process"/>
    <property type="evidence" value="ECO:0007669"/>
    <property type="project" value="InterPro"/>
</dbReference>
<dbReference type="AlphaFoldDB" id="A0A437M589"/>
<name>A0A437M589_9SPHN</name>
<proteinExistence type="predicted"/>
<dbReference type="SUPFAM" id="SSF51905">
    <property type="entry name" value="FAD/NAD(P)-binding domain"/>
    <property type="match status" value="1"/>
</dbReference>
<dbReference type="Pfam" id="PF05834">
    <property type="entry name" value="Lycopene_cycl"/>
    <property type="match status" value="1"/>
</dbReference>
<evidence type="ECO:0000313" key="2">
    <source>
        <dbReference type="Proteomes" id="UP000282971"/>
    </source>
</evidence>
<dbReference type="GO" id="GO:0045436">
    <property type="term" value="F:lycopene beta cyclase activity"/>
    <property type="evidence" value="ECO:0007669"/>
    <property type="project" value="InterPro"/>
</dbReference>
<sequence>MASDPPYDLIIIGGGLSGGLLALACQRAHPERRILMIEGRPALGGNHLWSFLDSDIDAGDRPLLEPLISYGWRQAHVIFPAYQRTIGSQLYGVRSDRFDAVLRETLPPDAIMTGKTVIDAGPTWVEMESGTRIEAKGVIDARGGADLNLLDPGWRKFVGYELQLAGPHSVRHARIIDAGVEVQEEGLSYCTLLPIEKDTLFIEEVRYGRDPTLNVPGYAKRIFNLAARFGWKILDSARGQAGVIPIATGGDFEAYWDSGSPGVAKVGVRAALFHPVTGASLPDAARTARMIAEMRDWSGDALHQTLHAHAARIWGKRDYYRRFARSLLDENALAEQYKPLEVLYTKEPGTIARFHNMRLTMMDRIALSLGDGPMPLSAALKG</sequence>
<keyword evidence="2" id="KW-1185">Reference proteome</keyword>
<dbReference type="InterPro" id="IPR008461">
    <property type="entry name" value="CrtY"/>
</dbReference>
<gene>
    <name evidence="1" type="primary">crtY</name>
    <name evidence="1" type="ORF">EOD43_02790</name>
</gene>
<dbReference type="OrthoDB" id="5793379at2"/>
<reference evidence="1 2" key="1">
    <citation type="submission" date="2019-01" db="EMBL/GenBank/DDBJ databases">
        <authorList>
            <person name="Chen W.-M."/>
        </authorList>
    </citation>
    <scope>NUCLEOTIDE SEQUENCE [LARGE SCALE GENOMIC DNA]</scope>
    <source>
        <strain evidence="1 2">CCP-7</strain>
    </source>
</reference>
<dbReference type="Proteomes" id="UP000282971">
    <property type="component" value="Unassembled WGS sequence"/>
</dbReference>
<dbReference type="RefSeq" id="WP_127740886.1">
    <property type="nucleotide sequence ID" value="NZ_SACN01000001.1"/>
</dbReference>
<comment type="caution">
    <text evidence="1">The sequence shown here is derived from an EMBL/GenBank/DDBJ whole genome shotgun (WGS) entry which is preliminary data.</text>
</comment>
<protein>
    <submittedName>
        <fullName evidence="1">Lycopene cyclase</fullName>
    </submittedName>
</protein>